<proteinExistence type="predicted"/>
<sequence>MESVRFLRGSRGRECVVVTRGLVPTGFDVVVFVNPRGALVLGMNPNDMYGRLRPCVDVNKEELNS</sequence>
<dbReference type="EMBL" id="KN669185">
    <property type="protein sequence ID" value="KHN04559.1"/>
    <property type="molecule type" value="Genomic_DNA"/>
</dbReference>
<dbReference type="Proteomes" id="UP000053555">
    <property type="component" value="Unassembled WGS sequence"/>
</dbReference>
<gene>
    <name evidence="1" type="ORF">glysoja_038986</name>
</gene>
<accession>A0A0B2PAF4</accession>
<reference evidence="1" key="1">
    <citation type="submission" date="2014-07" db="EMBL/GenBank/DDBJ databases">
        <title>Identification of a novel salt tolerance gene in wild soybean by whole-genome sequencing.</title>
        <authorList>
            <person name="Lam H.-M."/>
            <person name="Qi X."/>
            <person name="Li M.-W."/>
            <person name="Liu X."/>
            <person name="Xie M."/>
            <person name="Ni M."/>
            <person name="Xu X."/>
        </authorList>
    </citation>
    <scope>NUCLEOTIDE SEQUENCE [LARGE SCALE GENOMIC DNA]</scope>
    <source>
        <tissue evidence="1">Root</tissue>
    </source>
</reference>
<dbReference type="AlphaFoldDB" id="A0A0B2PAF4"/>
<organism evidence="1">
    <name type="scientific">Glycine soja</name>
    <name type="common">Wild soybean</name>
    <dbReference type="NCBI Taxonomy" id="3848"/>
    <lineage>
        <taxon>Eukaryota</taxon>
        <taxon>Viridiplantae</taxon>
        <taxon>Streptophyta</taxon>
        <taxon>Embryophyta</taxon>
        <taxon>Tracheophyta</taxon>
        <taxon>Spermatophyta</taxon>
        <taxon>Magnoliopsida</taxon>
        <taxon>eudicotyledons</taxon>
        <taxon>Gunneridae</taxon>
        <taxon>Pentapetalae</taxon>
        <taxon>rosids</taxon>
        <taxon>fabids</taxon>
        <taxon>Fabales</taxon>
        <taxon>Fabaceae</taxon>
        <taxon>Papilionoideae</taxon>
        <taxon>50 kb inversion clade</taxon>
        <taxon>NPAAA clade</taxon>
        <taxon>indigoferoid/millettioid clade</taxon>
        <taxon>Phaseoleae</taxon>
        <taxon>Glycine</taxon>
        <taxon>Glycine subgen. Soja</taxon>
    </lineage>
</organism>
<protein>
    <submittedName>
        <fullName evidence="1">Uncharacterized protein</fullName>
    </submittedName>
</protein>
<name>A0A0B2PAF4_GLYSO</name>
<evidence type="ECO:0000313" key="1">
    <source>
        <dbReference type="EMBL" id="KHN04559.1"/>
    </source>
</evidence>